<evidence type="ECO:0000256" key="3">
    <source>
        <dbReference type="ARBA" id="ARBA00022692"/>
    </source>
</evidence>
<dbReference type="InterPro" id="IPR011701">
    <property type="entry name" value="MFS"/>
</dbReference>
<dbReference type="GO" id="GO:0016020">
    <property type="term" value="C:membrane"/>
    <property type="evidence" value="ECO:0007669"/>
    <property type="project" value="UniProtKB-SubCell"/>
</dbReference>
<dbReference type="Pfam" id="PF07690">
    <property type="entry name" value="MFS_1"/>
    <property type="match status" value="1"/>
</dbReference>
<keyword evidence="10" id="KW-1185">Reference proteome</keyword>
<feature type="transmembrane region" description="Helical" evidence="7">
    <location>
        <begin position="186"/>
        <end position="210"/>
    </location>
</feature>
<evidence type="ECO:0000256" key="4">
    <source>
        <dbReference type="ARBA" id="ARBA00022989"/>
    </source>
</evidence>
<feature type="domain" description="Major facilitator superfamily (MFS) profile" evidence="8">
    <location>
        <begin position="14"/>
        <end position="522"/>
    </location>
</feature>
<keyword evidence="2" id="KW-0813">Transport</keyword>
<name>A0AAV9WVX6_9PEZI</name>
<feature type="transmembrane region" description="Helical" evidence="7">
    <location>
        <begin position="86"/>
        <end position="104"/>
    </location>
</feature>
<dbReference type="SUPFAM" id="SSF103473">
    <property type="entry name" value="MFS general substrate transporter"/>
    <property type="match status" value="1"/>
</dbReference>
<comment type="subcellular location">
    <subcellularLocation>
        <location evidence="1">Membrane</location>
        <topology evidence="1">Multi-pass membrane protein</topology>
    </subcellularLocation>
</comment>
<feature type="transmembrane region" description="Helical" evidence="7">
    <location>
        <begin position="399"/>
        <end position="417"/>
    </location>
</feature>
<proteinExistence type="predicted"/>
<dbReference type="PANTHER" id="PTHR23504:SF15">
    <property type="entry name" value="MAJOR FACILITATOR SUPERFAMILY (MFS) PROFILE DOMAIN-CONTAINING PROTEIN"/>
    <property type="match status" value="1"/>
</dbReference>
<protein>
    <recommendedName>
        <fullName evidence="8">Major facilitator superfamily (MFS) profile domain-containing protein</fullName>
    </recommendedName>
</protein>
<comment type="caution">
    <text evidence="9">The sequence shown here is derived from an EMBL/GenBank/DDBJ whole genome shotgun (WGS) entry which is preliminary data.</text>
</comment>
<dbReference type="GO" id="GO:0022857">
    <property type="term" value="F:transmembrane transporter activity"/>
    <property type="evidence" value="ECO:0007669"/>
    <property type="project" value="InterPro"/>
</dbReference>
<evidence type="ECO:0000256" key="2">
    <source>
        <dbReference type="ARBA" id="ARBA00022448"/>
    </source>
</evidence>
<feature type="transmembrane region" description="Helical" evidence="7">
    <location>
        <begin position="147"/>
        <end position="166"/>
    </location>
</feature>
<feature type="transmembrane region" description="Helical" evidence="7">
    <location>
        <begin position="368"/>
        <end position="387"/>
    </location>
</feature>
<reference evidence="9 10" key="1">
    <citation type="submission" date="2019-10" db="EMBL/GenBank/DDBJ databases">
        <authorList>
            <person name="Palmer J.M."/>
        </authorList>
    </citation>
    <scope>NUCLEOTIDE SEQUENCE [LARGE SCALE GENOMIC DNA]</scope>
    <source>
        <strain evidence="9 10">TWF694</strain>
    </source>
</reference>
<dbReference type="Proteomes" id="UP001365542">
    <property type="component" value="Unassembled WGS sequence"/>
</dbReference>
<evidence type="ECO:0000259" key="8">
    <source>
        <dbReference type="PROSITE" id="PS50850"/>
    </source>
</evidence>
<feature type="transmembrane region" description="Helical" evidence="7">
    <location>
        <begin position="458"/>
        <end position="478"/>
    </location>
</feature>
<dbReference type="PANTHER" id="PTHR23504">
    <property type="entry name" value="MAJOR FACILITATOR SUPERFAMILY DOMAIN-CONTAINING PROTEIN 10"/>
    <property type="match status" value="1"/>
</dbReference>
<feature type="transmembrane region" description="Helical" evidence="7">
    <location>
        <begin position="318"/>
        <end position="339"/>
    </location>
</feature>
<keyword evidence="4 7" id="KW-1133">Transmembrane helix</keyword>
<feature type="transmembrane region" description="Helical" evidence="7">
    <location>
        <begin position="423"/>
        <end position="446"/>
    </location>
</feature>
<evidence type="ECO:0000256" key="1">
    <source>
        <dbReference type="ARBA" id="ARBA00004141"/>
    </source>
</evidence>
<accession>A0AAV9WVX6</accession>
<gene>
    <name evidence="9" type="ORF">TWF694_004588</name>
</gene>
<feature type="region of interest" description="Disordered" evidence="6">
    <location>
        <begin position="263"/>
        <end position="287"/>
    </location>
</feature>
<dbReference type="InterPro" id="IPR020846">
    <property type="entry name" value="MFS_dom"/>
</dbReference>
<feature type="transmembrane region" description="Helical" evidence="7">
    <location>
        <begin position="116"/>
        <end position="135"/>
    </location>
</feature>
<dbReference type="PROSITE" id="PS50850">
    <property type="entry name" value="MFS"/>
    <property type="match status" value="1"/>
</dbReference>
<evidence type="ECO:0000256" key="6">
    <source>
        <dbReference type="SAM" id="MobiDB-lite"/>
    </source>
</evidence>
<dbReference type="EMBL" id="JAVHJO010000015">
    <property type="protein sequence ID" value="KAK6527604.1"/>
    <property type="molecule type" value="Genomic_DNA"/>
</dbReference>
<dbReference type="Gene3D" id="1.20.1250.20">
    <property type="entry name" value="MFS general substrate transporter like domains"/>
    <property type="match status" value="1"/>
</dbReference>
<keyword evidence="3 7" id="KW-0812">Transmembrane</keyword>
<dbReference type="AlphaFoldDB" id="A0AAV9WVX6"/>
<evidence type="ECO:0000313" key="9">
    <source>
        <dbReference type="EMBL" id="KAK6527604.1"/>
    </source>
</evidence>
<dbReference type="CDD" id="cd17330">
    <property type="entry name" value="MFS_SLC46_TetA_like"/>
    <property type="match status" value="1"/>
</dbReference>
<dbReference type="InterPro" id="IPR036259">
    <property type="entry name" value="MFS_trans_sf"/>
</dbReference>
<evidence type="ECO:0000256" key="5">
    <source>
        <dbReference type="ARBA" id="ARBA00023136"/>
    </source>
</evidence>
<evidence type="ECO:0000313" key="10">
    <source>
        <dbReference type="Proteomes" id="UP001365542"/>
    </source>
</evidence>
<evidence type="ECO:0000256" key="7">
    <source>
        <dbReference type="SAM" id="Phobius"/>
    </source>
</evidence>
<feature type="transmembrane region" description="Helical" evidence="7">
    <location>
        <begin position="498"/>
        <end position="518"/>
    </location>
</feature>
<keyword evidence="5 7" id="KW-0472">Membrane</keyword>
<organism evidence="9 10">
    <name type="scientific">Orbilia ellipsospora</name>
    <dbReference type="NCBI Taxonomy" id="2528407"/>
    <lineage>
        <taxon>Eukaryota</taxon>
        <taxon>Fungi</taxon>
        <taxon>Dikarya</taxon>
        <taxon>Ascomycota</taxon>
        <taxon>Pezizomycotina</taxon>
        <taxon>Orbiliomycetes</taxon>
        <taxon>Orbiliales</taxon>
        <taxon>Orbiliaceae</taxon>
        <taxon>Orbilia</taxon>
    </lineage>
</organism>
<feature type="transmembrane region" description="Helical" evidence="7">
    <location>
        <begin position="52"/>
        <end position="74"/>
    </location>
</feature>
<sequence>MAPRTARPDFPVQQLIVLSICRLVEPIAFTSIVPYVYYMVAHFHVTSNDAEIAMWTGGTIAAFACAEMLTGMLWGRLSDRIGRKPVLICGLTGTGLSMLLFGLAPTMPLALAARSFGGLLNGNVGVIQTTVAELVPRKEHQPRAFSVMPFVWSLGSIIGPSLGGMLAEPVTHYPQYFSKDGLFAKFPYLLPNLACAIICGLGVLNGILFLDETHPRLIDQPDRGRDVGFWIQDTLAGFFQRGSKEETLSPSFENAADIDATETSPLLASSSPGSKSPTPSSSRTLVSTSRASSVSSLKSPTVPKSFETTWTPQVIHNVFAYGIIAFHTITYDQLLSVFLQSPSSSTKLTSPIFFNGGFGLDTQTMGFLFSYQGIFSTCFQFLAFAPIARYFGVLRMFRFAAVAYPFVYFLSPYMAFLPHNNDAVLFAAIYTVLTAKIICGNLIYPLNSILLTNSAPSLLVLGTINGVAASLASCMRAIAPVLMGWLHSKGVQGGFLALSWWVSGLVAAIGAIQAFYIFEEDDEDEEKVLGVNGSTEDGVIAVIGEDAVRCLEPGEVVVVKGCKDGTLVGTVPSLAAHK</sequence>
<feature type="transmembrane region" description="Helical" evidence="7">
    <location>
        <begin position="20"/>
        <end position="40"/>
    </location>
</feature>